<dbReference type="SUPFAM" id="SSF52540">
    <property type="entry name" value="P-loop containing nucleoside triphosphate hydrolases"/>
    <property type="match status" value="1"/>
</dbReference>
<dbReference type="PIRSF" id="PIRSF006107">
    <property type="entry name" value="PhpActrans_proteobac"/>
    <property type="match status" value="1"/>
</dbReference>
<dbReference type="EMBL" id="JBHSMG010000002">
    <property type="protein sequence ID" value="MFC5502127.1"/>
    <property type="molecule type" value="Genomic_DNA"/>
</dbReference>
<dbReference type="Pfam" id="PF07085">
    <property type="entry name" value="DRTGG"/>
    <property type="match status" value="1"/>
</dbReference>
<dbReference type="Gene3D" id="3.40.50.10950">
    <property type="match status" value="1"/>
</dbReference>
<proteinExistence type="inferred from homology"/>
<comment type="similarity">
    <text evidence="5 13">In the N-terminal section; belongs to the CobB/CobQ family.</text>
</comment>
<dbReference type="InterPro" id="IPR027417">
    <property type="entry name" value="P-loop_NTPase"/>
</dbReference>
<dbReference type="Gene3D" id="3.40.50.300">
    <property type="entry name" value="P-loop containing nucleotide triphosphate hydrolases"/>
    <property type="match status" value="1"/>
</dbReference>
<dbReference type="Proteomes" id="UP001596039">
    <property type="component" value="Unassembled WGS sequence"/>
</dbReference>
<evidence type="ECO:0000256" key="10">
    <source>
        <dbReference type="ARBA" id="ARBA00023315"/>
    </source>
</evidence>
<dbReference type="NCBIfam" id="NF004167">
    <property type="entry name" value="PRK05632.1"/>
    <property type="match status" value="1"/>
</dbReference>
<dbReference type="SUPFAM" id="SSF75138">
    <property type="entry name" value="HprK N-terminal domain-like"/>
    <property type="match status" value="1"/>
</dbReference>
<evidence type="ECO:0000256" key="8">
    <source>
        <dbReference type="ARBA" id="ARBA00022490"/>
    </source>
</evidence>
<protein>
    <recommendedName>
        <fullName evidence="7 13">Phosphate acetyltransferase</fullName>
        <ecNumber evidence="6 13">2.3.1.8</ecNumber>
    </recommendedName>
    <alternativeName>
        <fullName evidence="11 13">Phosphotransacetylase</fullName>
    </alternativeName>
</protein>
<sequence>MASTIYVTSAEGGSGKSTIAVGMLEALKGTVERVGVFRPVARSQHEPDYVLELLIEHSTAGLPAGDCTGTDYAELHTAPDAAFARIVDRFGQMERSCDAVLILGSDYTDVGSPTEFATNARIAADLAAPVLLVLSGRTPAGDAPRDAAEVSAVARLAIAELHAEHADAVAIVVNRVDSSASAAIVEAVRRDTGLPTWAIPEDADLTAPLLRSVLASVGAELLFGDPALLDRPVRGTVVAAMTLENVLPRLLEGSVVVVPGDRSDVLVGTVVAHLSQTFPALAGVVLNGGFPVAPAITRVLEGLGATLPIARCETGTFDTAVRIMATRSRLAADSPQKYATALGLFERSVDAGELIRLLQLNPSTVMTPVRFEHVLVERARAQPKRIVLPESEDDRILQAAGAVLQRGIAELTILGEEHVVRARASELGLDLARAQVISPRDPVLHERFADEYFRLREHKGMTREVAAERVADVAYFGTMLVHDGLADGMVSGAAHTTAHTIRPAFEIVKTAPGFSVVSSVFLMALSDRVLVYGDCAVIPDPTSEQLADIAIASAATARQFGIEPRVAMLSYSTGESGTGSDVDKVRAATELVRSRAPELPIAGPIQYDAAADPAVGASKMPGSEVAGHATVFVFPDLNTGNNTYKAVQRSAGAVAIGPVLQGLAKPINDLSRGALVRDIVNTIAITAIQAQANS</sequence>
<evidence type="ECO:0000256" key="12">
    <source>
        <dbReference type="ARBA" id="ARBA00049955"/>
    </source>
</evidence>
<dbReference type="Gene3D" id="3.40.1390.20">
    <property type="entry name" value="HprK N-terminal domain-like"/>
    <property type="match status" value="1"/>
</dbReference>
<evidence type="ECO:0000256" key="2">
    <source>
        <dbReference type="ARBA" id="ARBA00004496"/>
    </source>
</evidence>
<reference evidence="17" key="1">
    <citation type="journal article" date="2019" name="Int. J. Syst. Evol. Microbiol.">
        <title>The Global Catalogue of Microorganisms (GCM) 10K type strain sequencing project: providing services to taxonomists for standard genome sequencing and annotation.</title>
        <authorList>
            <consortium name="The Broad Institute Genomics Platform"/>
            <consortium name="The Broad Institute Genome Sequencing Center for Infectious Disease"/>
            <person name="Wu L."/>
            <person name="Ma J."/>
        </authorList>
    </citation>
    <scope>NUCLEOTIDE SEQUENCE [LARGE SCALE GENOMIC DNA]</scope>
    <source>
        <strain evidence="17">CGMCC 4.6997</strain>
    </source>
</reference>
<dbReference type="NCBIfam" id="TIGR00651">
    <property type="entry name" value="pta"/>
    <property type="match status" value="1"/>
</dbReference>
<evidence type="ECO:0000256" key="6">
    <source>
        <dbReference type="ARBA" id="ARBA00012707"/>
    </source>
</evidence>
<comment type="domain">
    <text evidence="13">The N-terminal region seems to be important for proper quaternary structure. The C-terminal region contains the substrate-binding site.</text>
</comment>
<dbReference type="EC" id="2.3.1.8" evidence="6 13"/>
<dbReference type="Pfam" id="PF01515">
    <property type="entry name" value="PTA_PTB"/>
    <property type="match status" value="1"/>
</dbReference>
<evidence type="ECO:0000256" key="5">
    <source>
        <dbReference type="ARBA" id="ARBA00009786"/>
    </source>
</evidence>
<dbReference type="Gene3D" id="3.40.50.10750">
    <property type="entry name" value="Isocitrate/Isopropylmalate dehydrogenase-like"/>
    <property type="match status" value="1"/>
</dbReference>
<accession>A0ABW0NSB2</accession>
<evidence type="ECO:0000256" key="1">
    <source>
        <dbReference type="ARBA" id="ARBA00000705"/>
    </source>
</evidence>
<evidence type="ECO:0000259" key="15">
    <source>
        <dbReference type="Pfam" id="PF07085"/>
    </source>
</evidence>
<dbReference type="InterPro" id="IPR010766">
    <property type="entry name" value="DRTGG"/>
</dbReference>
<dbReference type="InterPro" id="IPR004614">
    <property type="entry name" value="P_AcTrfase"/>
</dbReference>
<comment type="catalytic activity">
    <reaction evidence="1 13">
        <text>acetyl-CoA + phosphate = acetyl phosphate + CoA</text>
        <dbReference type="Rhea" id="RHEA:19521"/>
        <dbReference type="ChEBI" id="CHEBI:22191"/>
        <dbReference type="ChEBI" id="CHEBI:43474"/>
        <dbReference type="ChEBI" id="CHEBI:57287"/>
        <dbReference type="ChEBI" id="CHEBI:57288"/>
        <dbReference type="EC" id="2.3.1.8"/>
    </reaction>
</comment>
<evidence type="ECO:0000313" key="17">
    <source>
        <dbReference type="Proteomes" id="UP001596039"/>
    </source>
</evidence>
<evidence type="ECO:0000256" key="11">
    <source>
        <dbReference type="ARBA" id="ARBA00031108"/>
    </source>
</evidence>
<dbReference type="PANTHER" id="PTHR43356">
    <property type="entry name" value="PHOSPHATE ACETYLTRANSFERASE"/>
    <property type="match status" value="1"/>
</dbReference>
<keyword evidence="8 13" id="KW-0963">Cytoplasm</keyword>
<dbReference type="Pfam" id="PF13500">
    <property type="entry name" value="AAA_26"/>
    <property type="match status" value="1"/>
</dbReference>
<keyword evidence="10 13" id="KW-0012">Acyltransferase</keyword>
<dbReference type="RefSeq" id="WP_386739829.1">
    <property type="nucleotide sequence ID" value="NZ_JBHSMG010000002.1"/>
</dbReference>
<dbReference type="GO" id="GO:0008959">
    <property type="term" value="F:phosphate acetyltransferase activity"/>
    <property type="evidence" value="ECO:0007669"/>
    <property type="project" value="UniProtKB-EC"/>
</dbReference>
<organism evidence="16 17">
    <name type="scientific">Lysinimonas soli</name>
    <dbReference type="NCBI Taxonomy" id="1074233"/>
    <lineage>
        <taxon>Bacteria</taxon>
        <taxon>Bacillati</taxon>
        <taxon>Actinomycetota</taxon>
        <taxon>Actinomycetes</taxon>
        <taxon>Micrococcales</taxon>
        <taxon>Microbacteriaceae</taxon>
        <taxon>Lysinimonas</taxon>
    </lineage>
</organism>
<feature type="domain" description="DRTGG" evidence="15">
    <location>
        <begin position="213"/>
        <end position="323"/>
    </location>
</feature>
<dbReference type="CDD" id="cd03109">
    <property type="entry name" value="DTBS"/>
    <property type="match status" value="1"/>
</dbReference>
<keyword evidence="9 13" id="KW-0808">Transferase</keyword>
<gene>
    <name evidence="16" type="primary">pta</name>
    <name evidence="16" type="ORF">ACFPJ4_07740</name>
</gene>
<evidence type="ECO:0000256" key="9">
    <source>
        <dbReference type="ARBA" id="ARBA00022679"/>
    </source>
</evidence>
<comment type="pathway">
    <text evidence="3 13">Metabolic intermediate biosynthesis; acetyl-CoA biosynthesis; acetyl-CoA from acetate: step 2/2.</text>
</comment>
<dbReference type="NCBIfam" id="NF007233">
    <property type="entry name" value="PRK09653.1"/>
    <property type="match status" value="1"/>
</dbReference>
<dbReference type="InterPro" id="IPR042113">
    <property type="entry name" value="P_AcTrfase_dom1"/>
</dbReference>
<dbReference type="InterPro" id="IPR028979">
    <property type="entry name" value="Ser_kin/Pase_Hpr-like_N_sf"/>
</dbReference>
<dbReference type="InterPro" id="IPR042112">
    <property type="entry name" value="P_AcTrfase_dom2"/>
</dbReference>
<comment type="subcellular location">
    <subcellularLocation>
        <location evidence="2 13">Cytoplasm</location>
    </subcellularLocation>
</comment>
<dbReference type="InterPro" id="IPR016475">
    <property type="entry name" value="P-Actrans_bac"/>
</dbReference>
<evidence type="ECO:0000256" key="7">
    <source>
        <dbReference type="ARBA" id="ARBA00021528"/>
    </source>
</evidence>
<evidence type="ECO:0000313" key="16">
    <source>
        <dbReference type="EMBL" id="MFC5502127.1"/>
    </source>
</evidence>
<evidence type="ECO:0000259" key="14">
    <source>
        <dbReference type="Pfam" id="PF01515"/>
    </source>
</evidence>
<name>A0ABW0NSB2_9MICO</name>
<comment type="caution">
    <text evidence="16">The sequence shown here is derived from an EMBL/GenBank/DDBJ whole genome shotgun (WGS) entry which is preliminary data.</text>
</comment>
<dbReference type="PANTHER" id="PTHR43356:SF3">
    <property type="entry name" value="PHOSPHATE ACETYLTRANSFERASE"/>
    <property type="match status" value="1"/>
</dbReference>
<feature type="domain" description="Phosphate acetyl/butaryl transferase" evidence="14">
    <location>
        <begin position="372"/>
        <end position="687"/>
    </location>
</feature>
<comment type="function">
    <text evidence="12 13">Involved in acetate metabolism.</text>
</comment>
<dbReference type="InterPro" id="IPR002505">
    <property type="entry name" value="PTA_PTB"/>
</dbReference>
<dbReference type="SUPFAM" id="SSF53659">
    <property type="entry name" value="Isocitrate/Isopropylmalate dehydrogenase-like"/>
    <property type="match status" value="1"/>
</dbReference>
<keyword evidence="17" id="KW-1185">Reference proteome</keyword>
<evidence type="ECO:0000256" key="4">
    <source>
        <dbReference type="ARBA" id="ARBA00008756"/>
    </source>
</evidence>
<evidence type="ECO:0000256" key="13">
    <source>
        <dbReference type="PIRNR" id="PIRNR006107"/>
    </source>
</evidence>
<dbReference type="InterPro" id="IPR050500">
    <property type="entry name" value="Phos_Acetyltrans/Butyryltrans"/>
</dbReference>
<comment type="similarity">
    <text evidence="4 13">In the C-terminal section; belongs to the phosphate acetyltransferase and butyryltransferase family.</text>
</comment>
<evidence type="ECO:0000256" key="3">
    <source>
        <dbReference type="ARBA" id="ARBA00004989"/>
    </source>
</evidence>